<evidence type="ECO:0000313" key="1">
    <source>
        <dbReference type="EMBL" id="JAE15598.1"/>
    </source>
</evidence>
<protein>
    <submittedName>
        <fullName evidence="1">Uncharacterized protein</fullName>
    </submittedName>
</protein>
<name>A0A0A9G4R6_ARUDO</name>
<reference evidence="1" key="1">
    <citation type="submission" date="2014-09" db="EMBL/GenBank/DDBJ databases">
        <authorList>
            <person name="Magalhaes I.L.F."/>
            <person name="Oliveira U."/>
            <person name="Santos F.R."/>
            <person name="Vidigal T.H.D.A."/>
            <person name="Brescovit A.D."/>
            <person name="Santos A.J."/>
        </authorList>
    </citation>
    <scope>NUCLEOTIDE SEQUENCE</scope>
    <source>
        <tissue evidence="1">Shoot tissue taken approximately 20 cm above the soil surface</tissue>
    </source>
</reference>
<organism evidence="1">
    <name type="scientific">Arundo donax</name>
    <name type="common">Giant reed</name>
    <name type="synonym">Donax arundinaceus</name>
    <dbReference type="NCBI Taxonomy" id="35708"/>
    <lineage>
        <taxon>Eukaryota</taxon>
        <taxon>Viridiplantae</taxon>
        <taxon>Streptophyta</taxon>
        <taxon>Embryophyta</taxon>
        <taxon>Tracheophyta</taxon>
        <taxon>Spermatophyta</taxon>
        <taxon>Magnoliopsida</taxon>
        <taxon>Liliopsida</taxon>
        <taxon>Poales</taxon>
        <taxon>Poaceae</taxon>
        <taxon>PACMAD clade</taxon>
        <taxon>Arundinoideae</taxon>
        <taxon>Arundineae</taxon>
        <taxon>Arundo</taxon>
    </lineage>
</organism>
<proteinExistence type="predicted"/>
<reference evidence="1" key="2">
    <citation type="journal article" date="2015" name="Data Brief">
        <title>Shoot transcriptome of the giant reed, Arundo donax.</title>
        <authorList>
            <person name="Barrero R.A."/>
            <person name="Guerrero F.D."/>
            <person name="Moolhuijzen P."/>
            <person name="Goolsby J.A."/>
            <person name="Tidwell J."/>
            <person name="Bellgard S.E."/>
            <person name="Bellgard M.I."/>
        </authorList>
    </citation>
    <scope>NUCLEOTIDE SEQUENCE</scope>
    <source>
        <tissue evidence="1">Shoot tissue taken approximately 20 cm above the soil surface</tissue>
    </source>
</reference>
<accession>A0A0A9G4R6</accession>
<dbReference type="AlphaFoldDB" id="A0A0A9G4R6"/>
<dbReference type="EMBL" id="GBRH01182298">
    <property type="protein sequence ID" value="JAE15598.1"/>
    <property type="molecule type" value="Transcribed_RNA"/>
</dbReference>
<sequence length="23" mass="2381">MQARRVQTRACKCGGRAAACAGD</sequence>